<dbReference type="AlphaFoldDB" id="A0A0G0C8A4"/>
<dbReference type="Proteomes" id="UP000033995">
    <property type="component" value="Unassembled WGS sequence"/>
</dbReference>
<evidence type="ECO:0000313" key="2">
    <source>
        <dbReference type="Proteomes" id="UP000033995"/>
    </source>
</evidence>
<gene>
    <name evidence="1" type="ORF">UR38_C0004G0008</name>
</gene>
<reference evidence="1 2" key="1">
    <citation type="journal article" date="2015" name="Nature">
        <title>rRNA introns, odd ribosomes, and small enigmatic genomes across a large radiation of phyla.</title>
        <authorList>
            <person name="Brown C.T."/>
            <person name="Hug L.A."/>
            <person name="Thomas B.C."/>
            <person name="Sharon I."/>
            <person name="Castelle C.J."/>
            <person name="Singh A."/>
            <person name="Wilkins M.J."/>
            <person name="Williams K.H."/>
            <person name="Banfield J.F."/>
        </authorList>
    </citation>
    <scope>NUCLEOTIDE SEQUENCE [LARGE SCALE GENOMIC DNA]</scope>
</reference>
<comment type="caution">
    <text evidence="1">The sequence shown here is derived from an EMBL/GenBank/DDBJ whole genome shotgun (WGS) entry which is preliminary data.</text>
</comment>
<name>A0A0G0C8A4_9BACT</name>
<dbReference type="EMBL" id="LBOZ01000004">
    <property type="protein sequence ID" value="KKP47465.1"/>
    <property type="molecule type" value="Genomic_DNA"/>
</dbReference>
<proteinExistence type="predicted"/>
<organism evidence="1 2">
    <name type="scientific">Candidatus Woesebacteria bacterium GW2011_GWA2_33_28</name>
    <dbReference type="NCBI Taxonomy" id="1618561"/>
    <lineage>
        <taxon>Bacteria</taxon>
        <taxon>Candidatus Woeseibacteriota</taxon>
    </lineage>
</organism>
<sequence>MSLGGEEKGSKTEWTIEQTKDMLLKSAQKKLEAEINFPDKIVLNETWMQVMEGVFHQSKIERGDVEFMFTHPEENGRIIKTDGKRQKLLVQTVNTQGSKDHVATQGIVTAPEVMVGVIHKHPVVAPFNTEDLIPLVQKDYGHFFEGLVDPEYYYFAFKSKETPNLLGAREISRGYMLALAKNHGERIQRHRLGIEAAEMNNKMAKELKMPIYRGARHQKVLTRLT</sequence>
<protein>
    <submittedName>
        <fullName evidence="1">Uncharacterized protein</fullName>
    </submittedName>
</protein>
<accession>A0A0G0C8A4</accession>
<evidence type="ECO:0000313" key="1">
    <source>
        <dbReference type="EMBL" id="KKP47465.1"/>
    </source>
</evidence>